<keyword evidence="3" id="KW-1185">Reference proteome</keyword>
<accession>A0ABD0UU08</accession>
<dbReference type="AlphaFoldDB" id="A0ABD0UU08"/>
<sequence length="186" mass="20582">MAIFFKKWSIRASLKYASIVISLGIRLTYAQPKKIPKLPPCSLNNNPLSMYIQVMINLAAIAPKQPLILESGSSQPRAQPPTTTAPLHSAEFSPNQQQAALYSHSPQHNVDGSPPILNGAMQSEVSQLHVTNEKDEELLGPWIIVANRRNRKPTPQAGKEVVITRQHSTHNMDNWRKIKPDGGSPL</sequence>
<proteinExistence type="predicted"/>
<feature type="region of interest" description="Disordered" evidence="1">
    <location>
        <begin position="150"/>
        <end position="186"/>
    </location>
</feature>
<evidence type="ECO:0000313" key="3">
    <source>
        <dbReference type="Proteomes" id="UP001552299"/>
    </source>
</evidence>
<evidence type="ECO:0000256" key="1">
    <source>
        <dbReference type="SAM" id="MobiDB-lite"/>
    </source>
</evidence>
<protein>
    <submittedName>
        <fullName evidence="2">Uncharacterized protein</fullName>
    </submittedName>
</protein>
<gene>
    <name evidence="2" type="ORF">M5K25_017252</name>
</gene>
<evidence type="ECO:0000313" key="2">
    <source>
        <dbReference type="EMBL" id="KAL0913767.1"/>
    </source>
</evidence>
<dbReference type="EMBL" id="JANQDX010000013">
    <property type="protein sequence ID" value="KAL0913767.1"/>
    <property type="molecule type" value="Genomic_DNA"/>
</dbReference>
<reference evidence="2 3" key="1">
    <citation type="journal article" date="2024" name="Plant Biotechnol. J.">
        <title>Dendrobium thyrsiflorum genome and its molecular insights into genes involved in important horticultural traits.</title>
        <authorList>
            <person name="Chen B."/>
            <person name="Wang J.Y."/>
            <person name="Zheng P.J."/>
            <person name="Li K.L."/>
            <person name="Liang Y.M."/>
            <person name="Chen X.F."/>
            <person name="Zhang C."/>
            <person name="Zhao X."/>
            <person name="He X."/>
            <person name="Zhang G.Q."/>
            <person name="Liu Z.J."/>
            <person name="Xu Q."/>
        </authorList>
    </citation>
    <scope>NUCLEOTIDE SEQUENCE [LARGE SCALE GENOMIC DNA]</scope>
    <source>
        <strain evidence="2">GZMU011</strain>
    </source>
</reference>
<dbReference type="Proteomes" id="UP001552299">
    <property type="component" value="Unassembled WGS sequence"/>
</dbReference>
<name>A0ABD0UU08_DENTH</name>
<comment type="caution">
    <text evidence="2">The sequence shown here is derived from an EMBL/GenBank/DDBJ whole genome shotgun (WGS) entry which is preliminary data.</text>
</comment>
<organism evidence="2 3">
    <name type="scientific">Dendrobium thyrsiflorum</name>
    <name type="common">Pinecone-like raceme dendrobium</name>
    <name type="synonym">Orchid</name>
    <dbReference type="NCBI Taxonomy" id="117978"/>
    <lineage>
        <taxon>Eukaryota</taxon>
        <taxon>Viridiplantae</taxon>
        <taxon>Streptophyta</taxon>
        <taxon>Embryophyta</taxon>
        <taxon>Tracheophyta</taxon>
        <taxon>Spermatophyta</taxon>
        <taxon>Magnoliopsida</taxon>
        <taxon>Liliopsida</taxon>
        <taxon>Asparagales</taxon>
        <taxon>Orchidaceae</taxon>
        <taxon>Epidendroideae</taxon>
        <taxon>Malaxideae</taxon>
        <taxon>Dendrobiinae</taxon>
        <taxon>Dendrobium</taxon>
    </lineage>
</organism>